<reference evidence="1 2" key="1">
    <citation type="submission" date="2018-10" db="EMBL/GenBank/DDBJ databases">
        <title>A high-quality apple genome assembly.</title>
        <authorList>
            <person name="Hu J."/>
        </authorList>
    </citation>
    <scope>NUCLEOTIDE SEQUENCE [LARGE SCALE GENOMIC DNA]</scope>
    <source>
        <strain evidence="2">cv. HFTH1</strain>
        <tissue evidence="1">Young leaf</tissue>
    </source>
</reference>
<dbReference type="InterPro" id="IPR023299">
    <property type="entry name" value="ATPase_P-typ_cyto_dom_N"/>
</dbReference>
<dbReference type="STRING" id="3750.A0A498K503"/>
<dbReference type="Proteomes" id="UP000290289">
    <property type="component" value="Chromosome 3"/>
</dbReference>
<dbReference type="AlphaFoldDB" id="A0A498K503"/>
<name>A0A498K503_MALDO</name>
<protein>
    <submittedName>
        <fullName evidence="1">Uncharacterized protein</fullName>
    </submittedName>
</protein>
<comment type="caution">
    <text evidence="1">The sequence shown here is derived from an EMBL/GenBank/DDBJ whole genome shotgun (WGS) entry which is preliminary data.</text>
</comment>
<gene>
    <name evidence="1" type="ORF">DVH24_003981</name>
</gene>
<accession>A0A498K503</accession>
<dbReference type="Gene3D" id="3.40.1110.10">
    <property type="entry name" value="Calcium-transporting ATPase, cytoplasmic domain N"/>
    <property type="match status" value="1"/>
</dbReference>
<evidence type="ECO:0000313" key="1">
    <source>
        <dbReference type="EMBL" id="RXI03329.1"/>
    </source>
</evidence>
<dbReference type="GO" id="GO:0000166">
    <property type="term" value="F:nucleotide binding"/>
    <property type="evidence" value="ECO:0007669"/>
    <property type="project" value="InterPro"/>
</dbReference>
<organism evidence="1 2">
    <name type="scientific">Malus domestica</name>
    <name type="common">Apple</name>
    <name type="synonym">Pyrus malus</name>
    <dbReference type="NCBI Taxonomy" id="3750"/>
    <lineage>
        <taxon>Eukaryota</taxon>
        <taxon>Viridiplantae</taxon>
        <taxon>Streptophyta</taxon>
        <taxon>Embryophyta</taxon>
        <taxon>Tracheophyta</taxon>
        <taxon>Spermatophyta</taxon>
        <taxon>Magnoliopsida</taxon>
        <taxon>eudicotyledons</taxon>
        <taxon>Gunneridae</taxon>
        <taxon>Pentapetalae</taxon>
        <taxon>rosids</taxon>
        <taxon>fabids</taxon>
        <taxon>Rosales</taxon>
        <taxon>Rosaceae</taxon>
        <taxon>Amygdaloideae</taxon>
        <taxon>Maleae</taxon>
        <taxon>Malus</taxon>
    </lineage>
</organism>
<sequence length="62" mass="6854">METKDFEVHTGGSVGGRVGDKLVLVGNKRLMRDYNVQVGPEVDKYVSKHENLARLSVLVAIK</sequence>
<evidence type="ECO:0000313" key="2">
    <source>
        <dbReference type="Proteomes" id="UP000290289"/>
    </source>
</evidence>
<proteinExistence type="predicted"/>
<keyword evidence="2" id="KW-1185">Reference proteome</keyword>
<dbReference type="EMBL" id="RDQH01000329">
    <property type="protein sequence ID" value="RXI03329.1"/>
    <property type="molecule type" value="Genomic_DNA"/>
</dbReference>